<feature type="domain" description="SecDF P1 head subdomain" evidence="12">
    <location>
        <begin position="117"/>
        <end position="212"/>
    </location>
</feature>
<dbReference type="EMBL" id="AP014924">
    <property type="protein sequence ID" value="BAS28468.1"/>
    <property type="molecule type" value="Genomic_DNA"/>
</dbReference>
<feature type="transmembrane region" description="Helical" evidence="9">
    <location>
        <begin position="258"/>
        <end position="278"/>
    </location>
</feature>
<dbReference type="InterPro" id="IPR022813">
    <property type="entry name" value="SecD/SecF_arch_bac"/>
</dbReference>
<dbReference type="NCBIfam" id="TIGR01129">
    <property type="entry name" value="secD"/>
    <property type="match status" value="1"/>
</dbReference>
<feature type="transmembrane region" description="Helical" evidence="9">
    <location>
        <begin position="235"/>
        <end position="253"/>
    </location>
</feature>
<comment type="subunit">
    <text evidence="9">Forms a complex with SecF. Part of the essential Sec protein translocation apparatus which comprises SecA, SecYEG and auxiliary proteins SecDF. Other proteins may also be involved.</text>
</comment>
<comment type="caution">
    <text evidence="9">Lacks conserved residue(s) required for the propagation of feature annotation.</text>
</comment>
<dbReference type="GO" id="GO:0005886">
    <property type="term" value="C:plasma membrane"/>
    <property type="evidence" value="ECO:0007669"/>
    <property type="project" value="UniProtKB-SubCell"/>
</dbReference>
<evidence type="ECO:0000256" key="3">
    <source>
        <dbReference type="ARBA" id="ARBA00022475"/>
    </source>
</evidence>
<organism evidence="13 14">
    <name type="scientific">Limnochorda pilosa</name>
    <dbReference type="NCBI Taxonomy" id="1555112"/>
    <lineage>
        <taxon>Bacteria</taxon>
        <taxon>Bacillati</taxon>
        <taxon>Bacillota</taxon>
        <taxon>Limnochordia</taxon>
        <taxon>Limnochordales</taxon>
        <taxon>Limnochordaceae</taxon>
        <taxon>Limnochorda</taxon>
    </lineage>
</organism>
<evidence type="ECO:0000256" key="7">
    <source>
        <dbReference type="ARBA" id="ARBA00023010"/>
    </source>
</evidence>
<keyword evidence="14" id="KW-1185">Reference proteome</keyword>
<name>A0A0K2SMV9_LIMPI</name>
<comment type="subcellular location">
    <subcellularLocation>
        <location evidence="1 9">Cell membrane</location>
        <topology evidence="1 9">Multi-pass membrane protein</topology>
    </subcellularLocation>
</comment>
<dbReference type="AlphaFoldDB" id="A0A0K2SMV9"/>
<feature type="transmembrane region" description="Helical" evidence="9">
    <location>
        <begin position="284"/>
        <end position="308"/>
    </location>
</feature>
<evidence type="ECO:0000259" key="10">
    <source>
        <dbReference type="Pfam" id="PF02355"/>
    </source>
</evidence>
<dbReference type="Gene3D" id="1.20.1640.10">
    <property type="entry name" value="Multidrug efflux transporter AcrB transmembrane domain"/>
    <property type="match status" value="1"/>
</dbReference>
<dbReference type="FunFam" id="1.20.1640.10:FF:000004">
    <property type="entry name" value="Protein translocase subunit SecD"/>
    <property type="match status" value="1"/>
</dbReference>
<dbReference type="PANTHER" id="PTHR30081">
    <property type="entry name" value="PROTEIN-EXPORT MEMBRANE PROTEIN SEC"/>
    <property type="match status" value="1"/>
</dbReference>
<dbReference type="PANTHER" id="PTHR30081:SF1">
    <property type="entry name" value="PROTEIN TRANSLOCASE SUBUNIT SECD"/>
    <property type="match status" value="1"/>
</dbReference>
<feature type="transmembrane region" description="Helical" evidence="9">
    <location>
        <begin position="329"/>
        <end position="351"/>
    </location>
</feature>
<dbReference type="STRING" id="1555112.LIP_2638"/>
<evidence type="ECO:0000256" key="2">
    <source>
        <dbReference type="ARBA" id="ARBA00022448"/>
    </source>
</evidence>
<feature type="domain" description="Protein export membrane protein SecD/SecF C-terminal" evidence="10">
    <location>
        <begin position="215"/>
        <end position="383"/>
    </location>
</feature>
<dbReference type="InterPro" id="IPR048631">
    <property type="entry name" value="SecD_1st"/>
</dbReference>
<dbReference type="GO" id="GO:0043952">
    <property type="term" value="P:protein transport by the Sec complex"/>
    <property type="evidence" value="ECO:0007669"/>
    <property type="project" value="UniProtKB-UniRule"/>
</dbReference>
<dbReference type="Pfam" id="PF22599">
    <property type="entry name" value="SecDF_P1_head"/>
    <property type="match status" value="1"/>
</dbReference>
<dbReference type="PRINTS" id="PR01755">
    <property type="entry name" value="SECFTRNLCASE"/>
</dbReference>
<dbReference type="HAMAP" id="MF_01463_B">
    <property type="entry name" value="SecD_B"/>
    <property type="match status" value="1"/>
</dbReference>
<evidence type="ECO:0000256" key="1">
    <source>
        <dbReference type="ARBA" id="ARBA00004651"/>
    </source>
</evidence>
<evidence type="ECO:0000256" key="4">
    <source>
        <dbReference type="ARBA" id="ARBA00022692"/>
    </source>
</evidence>
<dbReference type="PATRIC" id="fig|1555112.3.peg.2678"/>
<proteinExistence type="inferred from homology"/>
<evidence type="ECO:0000256" key="9">
    <source>
        <dbReference type="HAMAP-Rule" id="MF_01463"/>
    </source>
</evidence>
<dbReference type="GO" id="GO:0065002">
    <property type="term" value="P:intracellular protein transmembrane transport"/>
    <property type="evidence" value="ECO:0007669"/>
    <property type="project" value="UniProtKB-UniRule"/>
</dbReference>
<keyword evidence="6 9" id="KW-1133">Transmembrane helix</keyword>
<keyword evidence="8 9" id="KW-0472">Membrane</keyword>
<evidence type="ECO:0000259" key="12">
    <source>
        <dbReference type="Pfam" id="PF22599"/>
    </source>
</evidence>
<sequence length="403" mass="43146">MHSPHRWQILALLLLVVAGAAALYFEPFRLGLDLQGGVHVVLQAKPEAGTEVTDEAMQGALAVVERRVNGLGVSEPIIQRQGRDRIIVELPGVKDAHEAIRVIGQTAQLEIQDPQGKTVLTGADLSDARLGRDDLGRPAVDVTFTPEGAKKFAQLTTVWQGYQIPHLLDGKVLVNPVVREPITRGQGQITGGFTLDEARNLAVQLKSGALPIPLESLEIRQVGPTLGADSIQRSWQAGLIGGVLILLFMAGFYRLPGVVAGLALLVYALLDVAVLLLMGSTFTLPGLAGVILSLGMAVDANVIIFERIKEEVRAGKKVRAAIRAGFDRAIRAILDANVTTLIVAGVLFFLTSGPVQGFAVTLAVGILVSMFTAIVVTRWILEILTDWDPDRIGRSMAVRGLVQ</sequence>
<dbReference type="RefSeq" id="WP_198409530.1">
    <property type="nucleotide sequence ID" value="NZ_AP014924.1"/>
</dbReference>
<keyword evidence="2 9" id="KW-0813">Transport</keyword>
<keyword evidence="7 9" id="KW-0811">Translocation</keyword>
<evidence type="ECO:0000256" key="5">
    <source>
        <dbReference type="ARBA" id="ARBA00022927"/>
    </source>
</evidence>
<dbReference type="Proteomes" id="UP000065807">
    <property type="component" value="Chromosome"/>
</dbReference>
<dbReference type="InterPro" id="IPR022645">
    <property type="entry name" value="SecD/SecF_bac"/>
</dbReference>
<dbReference type="Pfam" id="PF21760">
    <property type="entry name" value="SecD_1st"/>
    <property type="match status" value="1"/>
</dbReference>
<dbReference type="InterPro" id="IPR048634">
    <property type="entry name" value="SecD_SecF_C"/>
</dbReference>
<comment type="function">
    <text evidence="9">Part of the Sec protein translocase complex. Interacts with the SecYEG preprotein conducting channel. SecDF uses the proton motive force (PMF) to complete protein translocation after the ATP-dependent function of SecA.</text>
</comment>
<feature type="domain" description="Protein translocase subunit SecDF P1" evidence="11">
    <location>
        <begin position="57"/>
        <end position="115"/>
    </location>
</feature>
<evidence type="ECO:0000256" key="8">
    <source>
        <dbReference type="ARBA" id="ARBA00023136"/>
    </source>
</evidence>
<dbReference type="Pfam" id="PF07549">
    <property type="entry name" value="Sec_GG"/>
    <property type="match status" value="1"/>
</dbReference>
<dbReference type="Gene3D" id="3.30.70.3220">
    <property type="match status" value="1"/>
</dbReference>
<keyword evidence="5 9" id="KW-0653">Protein transport</keyword>
<feature type="transmembrane region" description="Helical" evidence="9">
    <location>
        <begin position="357"/>
        <end position="381"/>
    </location>
</feature>
<reference evidence="14" key="2">
    <citation type="journal article" date="2016" name="Int. J. Syst. Evol. Microbiol.">
        <title>Complete genome sequence and cell structure of Limnochorda pilosa, a Gram-negative spore-former within the phylum Firmicutes.</title>
        <authorList>
            <person name="Watanabe M."/>
            <person name="Kojima H."/>
            <person name="Fukui M."/>
        </authorList>
    </citation>
    <scope>NUCLEOTIDE SEQUENCE [LARGE SCALE GENOMIC DNA]</scope>
    <source>
        <strain evidence="14">HC45</strain>
    </source>
</reference>
<dbReference type="KEGG" id="lpil:LIP_2638"/>
<keyword evidence="3 9" id="KW-1003">Cell membrane</keyword>
<protein>
    <recommendedName>
        <fullName evidence="9">Protein translocase subunit SecD</fullName>
    </recommendedName>
</protein>
<evidence type="ECO:0000256" key="6">
    <source>
        <dbReference type="ARBA" id="ARBA00022989"/>
    </source>
</evidence>
<evidence type="ECO:0000259" key="11">
    <source>
        <dbReference type="Pfam" id="PF21760"/>
    </source>
</evidence>
<dbReference type="SUPFAM" id="SSF82866">
    <property type="entry name" value="Multidrug efflux transporter AcrB transmembrane domain"/>
    <property type="match status" value="1"/>
</dbReference>
<dbReference type="NCBIfam" id="TIGR00916">
    <property type="entry name" value="2A0604s01"/>
    <property type="match status" value="1"/>
</dbReference>
<evidence type="ECO:0000313" key="14">
    <source>
        <dbReference type="Proteomes" id="UP000065807"/>
    </source>
</evidence>
<dbReference type="InterPro" id="IPR022646">
    <property type="entry name" value="SecD/SecF_CS"/>
</dbReference>
<dbReference type="InterPro" id="IPR005791">
    <property type="entry name" value="SecD"/>
</dbReference>
<gene>
    <name evidence="9" type="primary">secD</name>
    <name evidence="13" type="ORF">LIP_2638</name>
</gene>
<dbReference type="Pfam" id="PF02355">
    <property type="entry name" value="SecD_SecF_C"/>
    <property type="match status" value="1"/>
</dbReference>
<evidence type="ECO:0000313" key="13">
    <source>
        <dbReference type="EMBL" id="BAS28468.1"/>
    </source>
</evidence>
<dbReference type="GO" id="GO:0006605">
    <property type="term" value="P:protein targeting"/>
    <property type="evidence" value="ECO:0007669"/>
    <property type="project" value="UniProtKB-UniRule"/>
</dbReference>
<dbReference type="InterPro" id="IPR054384">
    <property type="entry name" value="SecDF_P1_head"/>
</dbReference>
<keyword evidence="4 9" id="KW-0812">Transmembrane</keyword>
<dbReference type="InterPro" id="IPR055344">
    <property type="entry name" value="SecD_SecF_C_bact"/>
</dbReference>
<dbReference type="GO" id="GO:0015450">
    <property type="term" value="F:protein-transporting ATPase activity"/>
    <property type="evidence" value="ECO:0007669"/>
    <property type="project" value="InterPro"/>
</dbReference>
<reference evidence="14" key="1">
    <citation type="submission" date="2015-07" db="EMBL/GenBank/DDBJ databases">
        <title>Complete genome sequence and phylogenetic analysis of Limnochorda pilosa.</title>
        <authorList>
            <person name="Watanabe M."/>
            <person name="Kojima H."/>
            <person name="Fukui M."/>
        </authorList>
    </citation>
    <scope>NUCLEOTIDE SEQUENCE [LARGE SCALE GENOMIC DNA]</scope>
    <source>
        <strain evidence="14">HC45</strain>
    </source>
</reference>
<comment type="similarity">
    <text evidence="9">Belongs to the SecD/SecF family. SecD subfamily.</text>
</comment>
<accession>A0A0K2SMV9</accession>